<keyword evidence="4" id="KW-0812">Transmembrane</keyword>
<evidence type="ECO:0000313" key="6">
    <source>
        <dbReference type="EMBL" id="RXR30354.1"/>
    </source>
</evidence>
<feature type="transmembrane region" description="Helical" evidence="4">
    <location>
        <begin position="6"/>
        <end position="26"/>
    </location>
</feature>
<gene>
    <name evidence="6" type="ORF">EQG66_03220</name>
</gene>
<sequence>MVVALYALSLLAGALFLHPYVSYPLSLRLFAKRPVRADSANEPRPSASLLFSAYNEERALPAKLDNLEAIKRLYPDLEILAYSDMSTDGTLALLESRPDLLMVVPATERAGKATGMRRMVAQAKGEICIFTDANVLLAPDSVAPLLEYFHNPEIGGVSGTLHYINNGDGATAQVGGLYWRLEEKIKALESRCGSMMGADGAIFATRRALYPQVPSHLLDDMIASMSVLLHDKRLISAPDVIAYERNTTDPVDEFRRKRRIACRSYASYRHLWPQLARHFSLADRYKFVSHKLLRWMGAPLALVCAGSLSAALWLDGRPGLLGALWGAVALVALGAMLRLRPCVMLMEIAAAIWAAFLGVVDAWRGRTYQTWSPAKSRD</sequence>
<dbReference type="EMBL" id="SBKP01000002">
    <property type="protein sequence ID" value="RXR30354.1"/>
    <property type="molecule type" value="Genomic_DNA"/>
</dbReference>
<keyword evidence="4" id="KW-1133">Transmembrane helix</keyword>
<evidence type="ECO:0000313" key="7">
    <source>
        <dbReference type="Proteomes" id="UP000290958"/>
    </source>
</evidence>
<evidence type="ECO:0000256" key="1">
    <source>
        <dbReference type="ARBA" id="ARBA00006739"/>
    </source>
</evidence>
<keyword evidence="7" id="KW-1185">Reference proteome</keyword>
<keyword evidence="2" id="KW-0328">Glycosyltransferase</keyword>
<accession>A0A4Q1KNF0</accession>
<dbReference type="SUPFAM" id="SSF53448">
    <property type="entry name" value="Nucleotide-diphospho-sugar transferases"/>
    <property type="match status" value="1"/>
</dbReference>
<reference evidence="7" key="1">
    <citation type="submission" date="2019-01" db="EMBL/GenBank/DDBJ databases">
        <title>Cytophagaceae bacterium strain CAR-16.</title>
        <authorList>
            <person name="Chen W.-M."/>
        </authorList>
    </citation>
    <scope>NUCLEOTIDE SEQUENCE [LARGE SCALE GENOMIC DNA]</scope>
    <source>
        <strain evidence="7">CHR27</strain>
    </source>
</reference>
<feature type="transmembrane region" description="Helical" evidence="4">
    <location>
        <begin position="320"/>
        <end position="337"/>
    </location>
</feature>
<evidence type="ECO:0000256" key="3">
    <source>
        <dbReference type="ARBA" id="ARBA00022679"/>
    </source>
</evidence>
<proteinExistence type="inferred from homology"/>
<comment type="caution">
    <text evidence="6">The sequence shown here is derived from an EMBL/GenBank/DDBJ whole genome shotgun (WGS) entry which is preliminary data.</text>
</comment>
<dbReference type="GO" id="GO:0016757">
    <property type="term" value="F:glycosyltransferase activity"/>
    <property type="evidence" value="ECO:0007669"/>
    <property type="project" value="UniProtKB-KW"/>
</dbReference>
<dbReference type="RefSeq" id="WP_129403104.1">
    <property type="nucleotide sequence ID" value="NZ_SBKP01000002.1"/>
</dbReference>
<dbReference type="AlphaFoldDB" id="A0A4Q1KNF0"/>
<dbReference type="InterPro" id="IPR001173">
    <property type="entry name" value="Glyco_trans_2-like"/>
</dbReference>
<dbReference type="OrthoDB" id="9766971at2"/>
<organism evidence="6 7">
    <name type="scientific">Sphingobium fluviale</name>
    <dbReference type="NCBI Taxonomy" id="2506423"/>
    <lineage>
        <taxon>Bacteria</taxon>
        <taxon>Pseudomonadati</taxon>
        <taxon>Pseudomonadota</taxon>
        <taxon>Alphaproteobacteria</taxon>
        <taxon>Sphingomonadales</taxon>
        <taxon>Sphingomonadaceae</taxon>
        <taxon>Sphingobium</taxon>
    </lineage>
</organism>
<dbReference type="Pfam" id="PF00535">
    <property type="entry name" value="Glycos_transf_2"/>
    <property type="match status" value="1"/>
</dbReference>
<evidence type="ECO:0000259" key="5">
    <source>
        <dbReference type="Pfam" id="PF00535"/>
    </source>
</evidence>
<feature type="transmembrane region" description="Helical" evidence="4">
    <location>
        <begin position="344"/>
        <end position="363"/>
    </location>
</feature>
<keyword evidence="4" id="KW-0472">Membrane</keyword>
<name>A0A4Q1KNF0_9SPHN</name>
<dbReference type="Proteomes" id="UP000290958">
    <property type="component" value="Unassembled WGS sequence"/>
</dbReference>
<keyword evidence="3 6" id="KW-0808">Transferase</keyword>
<dbReference type="PANTHER" id="PTHR43630">
    <property type="entry name" value="POLY-BETA-1,6-N-ACETYL-D-GLUCOSAMINE SYNTHASE"/>
    <property type="match status" value="1"/>
</dbReference>
<feature type="transmembrane region" description="Helical" evidence="4">
    <location>
        <begin position="292"/>
        <end position="314"/>
    </location>
</feature>
<dbReference type="InterPro" id="IPR029044">
    <property type="entry name" value="Nucleotide-diphossugar_trans"/>
</dbReference>
<dbReference type="Gene3D" id="3.90.550.10">
    <property type="entry name" value="Spore Coat Polysaccharide Biosynthesis Protein SpsA, Chain A"/>
    <property type="match status" value="1"/>
</dbReference>
<comment type="similarity">
    <text evidence="1">Belongs to the glycosyltransferase 2 family.</text>
</comment>
<feature type="domain" description="Glycosyltransferase 2-like" evidence="5">
    <location>
        <begin position="50"/>
        <end position="209"/>
    </location>
</feature>
<evidence type="ECO:0000256" key="4">
    <source>
        <dbReference type="SAM" id="Phobius"/>
    </source>
</evidence>
<protein>
    <submittedName>
        <fullName evidence="6">Glycosyltransferase</fullName>
    </submittedName>
</protein>
<evidence type="ECO:0000256" key="2">
    <source>
        <dbReference type="ARBA" id="ARBA00022676"/>
    </source>
</evidence>
<dbReference type="PANTHER" id="PTHR43630:SF1">
    <property type="entry name" value="POLY-BETA-1,6-N-ACETYL-D-GLUCOSAMINE SYNTHASE"/>
    <property type="match status" value="1"/>
</dbReference>